<evidence type="ECO:0000313" key="2">
    <source>
        <dbReference type="Proteomes" id="UP000322225"/>
    </source>
</evidence>
<protein>
    <submittedName>
        <fullName evidence="1">Uncharacterized protein</fullName>
    </submittedName>
</protein>
<organism evidence="1 2">
    <name type="scientific">Kwoniella shandongensis</name>
    <dbReference type="NCBI Taxonomy" id="1734106"/>
    <lineage>
        <taxon>Eukaryota</taxon>
        <taxon>Fungi</taxon>
        <taxon>Dikarya</taxon>
        <taxon>Basidiomycota</taxon>
        <taxon>Agaricomycotina</taxon>
        <taxon>Tremellomycetes</taxon>
        <taxon>Tremellales</taxon>
        <taxon>Cryptococcaceae</taxon>
        <taxon>Kwoniella</taxon>
    </lineage>
</organism>
<sequence length="346" mass="37683">MVTSVPTKNTQVVLNERPKAGPITDTTFRSQTVDIPELKDGEVLVKVTYTSLDPTQRGWINDTRSYLPPVEIGAPMRSNGLGRVVVSKSDDFKAGDLVQGLINWQEYYVGPAQSLTKKQVPEGGKEIDFLGLFGMTGLTAYIGLFDIGQIKDGDHVVISGAAGAVGLTATQIALSFPKCKVTAIAGNPEKLEYLKKLGAHNVLNYKDEDFKKQFKNVGLIDVYFDNVGGAILDQALAQIAPYARIVACGAISAYNADKPTPIYNYFNVISMKATWKGFIVMDHAARFKDGITYLADLQKQGKLEYKYHVTEGLDTVVGTLQDMFAGKNVGKTVVKVAKDDSDKSKL</sequence>
<dbReference type="RefSeq" id="XP_031857255.1">
    <property type="nucleotide sequence ID" value="XM_032008459.1"/>
</dbReference>
<keyword evidence="2" id="KW-1185">Reference proteome</keyword>
<dbReference type="InterPro" id="IPR041694">
    <property type="entry name" value="ADH_N_2"/>
</dbReference>
<dbReference type="PANTHER" id="PTHR43205:SF42">
    <property type="entry name" value="ALCOHOL DEHYDROGENASE, ZINC-CONTAINING (AFU_ORTHOLOGUE AFUA_7G04530)"/>
    <property type="match status" value="1"/>
</dbReference>
<dbReference type="EMBL" id="CP144059">
    <property type="protein sequence ID" value="WWD20857.1"/>
    <property type="molecule type" value="Genomic_DNA"/>
</dbReference>
<dbReference type="PANTHER" id="PTHR43205">
    <property type="entry name" value="PROSTAGLANDIN REDUCTASE"/>
    <property type="match status" value="1"/>
</dbReference>
<dbReference type="AlphaFoldDB" id="A0A5M6BNP8"/>
<evidence type="ECO:0000313" key="1">
    <source>
        <dbReference type="EMBL" id="WWD20857.1"/>
    </source>
</evidence>
<dbReference type="Pfam" id="PF00107">
    <property type="entry name" value="ADH_zinc_N"/>
    <property type="match status" value="1"/>
</dbReference>
<dbReference type="GO" id="GO:0016628">
    <property type="term" value="F:oxidoreductase activity, acting on the CH-CH group of donors, NAD or NADP as acceptor"/>
    <property type="evidence" value="ECO:0007669"/>
    <property type="project" value="InterPro"/>
</dbReference>
<dbReference type="InterPro" id="IPR011032">
    <property type="entry name" value="GroES-like_sf"/>
</dbReference>
<dbReference type="Gene3D" id="3.90.180.10">
    <property type="entry name" value="Medium-chain alcohol dehydrogenases, catalytic domain"/>
    <property type="match status" value="1"/>
</dbReference>
<dbReference type="Proteomes" id="UP000322225">
    <property type="component" value="Chromosome 9"/>
</dbReference>
<dbReference type="GeneID" id="43592631"/>
<dbReference type="Pfam" id="PF16884">
    <property type="entry name" value="ADH_N_2"/>
    <property type="match status" value="1"/>
</dbReference>
<dbReference type="SUPFAM" id="SSF50129">
    <property type="entry name" value="GroES-like"/>
    <property type="match status" value="1"/>
</dbReference>
<dbReference type="InterPro" id="IPR045010">
    <property type="entry name" value="MDR_fam"/>
</dbReference>
<dbReference type="SMART" id="SM00829">
    <property type="entry name" value="PKS_ER"/>
    <property type="match status" value="1"/>
</dbReference>
<dbReference type="InterPro" id="IPR013149">
    <property type="entry name" value="ADH-like_C"/>
</dbReference>
<dbReference type="FunFam" id="3.40.50.720:FF:000121">
    <property type="entry name" value="Prostaglandin reductase 2"/>
    <property type="match status" value="1"/>
</dbReference>
<accession>A0A5M6BNP8</accession>
<reference evidence="1" key="1">
    <citation type="submission" date="2017-08" db="EMBL/GenBank/DDBJ databases">
        <authorList>
            <person name="Cuomo C."/>
            <person name="Billmyre B."/>
            <person name="Heitman J."/>
        </authorList>
    </citation>
    <scope>NUCLEOTIDE SEQUENCE</scope>
    <source>
        <strain evidence="1">CBS 12478</strain>
    </source>
</reference>
<gene>
    <name evidence="1" type="ORF">CI109_105334</name>
</gene>
<dbReference type="OrthoDB" id="809632at2759"/>
<dbReference type="InterPro" id="IPR020843">
    <property type="entry name" value="ER"/>
</dbReference>
<proteinExistence type="predicted"/>
<dbReference type="KEGG" id="ksn:43592631"/>
<reference evidence="1" key="2">
    <citation type="submission" date="2024-01" db="EMBL/GenBank/DDBJ databases">
        <title>Comparative genomics of Cryptococcus and Kwoniella reveals pathogenesis evolution and contrasting modes of karyotype evolution via chromosome fusion or intercentromeric recombination.</title>
        <authorList>
            <person name="Coelho M.A."/>
            <person name="David-Palma M."/>
            <person name="Shea T."/>
            <person name="Bowers K."/>
            <person name="McGinley-Smith S."/>
            <person name="Mohammad A.W."/>
            <person name="Gnirke A."/>
            <person name="Yurkov A.M."/>
            <person name="Nowrousian M."/>
            <person name="Sun S."/>
            <person name="Cuomo C.A."/>
            <person name="Heitman J."/>
        </authorList>
    </citation>
    <scope>NUCLEOTIDE SEQUENCE</scope>
    <source>
        <strain evidence="1">CBS 12478</strain>
    </source>
</reference>
<dbReference type="InterPro" id="IPR036291">
    <property type="entry name" value="NAD(P)-bd_dom_sf"/>
</dbReference>
<name>A0A5M6BNP8_9TREE</name>
<dbReference type="Gene3D" id="3.40.50.720">
    <property type="entry name" value="NAD(P)-binding Rossmann-like Domain"/>
    <property type="match status" value="1"/>
</dbReference>
<dbReference type="CDD" id="cd05288">
    <property type="entry name" value="PGDH"/>
    <property type="match status" value="1"/>
</dbReference>
<dbReference type="SUPFAM" id="SSF51735">
    <property type="entry name" value="NAD(P)-binding Rossmann-fold domains"/>
    <property type="match status" value="1"/>
</dbReference>